<accession>K7VCW8</accession>
<reference evidence="2" key="1">
    <citation type="submission" date="2015-12" db="EMBL/GenBank/DDBJ databases">
        <title>Update maize B73 reference genome by single molecule sequencing technologies.</title>
        <authorList>
            <consortium name="Maize Genome Sequencing Project"/>
            <person name="Ware D."/>
        </authorList>
    </citation>
    <scope>NUCLEOTIDE SEQUENCE</scope>
    <source>
        <tissue evidence="2">Seedling</tissue>
    </source>
</reference>
<dbReference type="ExpressionAtlas" id="K7VCW8">
    <property type="expression patterns" value="baseline and differential"/>
</dbReference>
<feature type="compositionally biased region" description="Low complexity" evidence="1">
    <location>
        <begin position="163"/>
        <end position="174"/>
    </location>
</feature>
<sequence>MAAGFCGAQAALWRGRAGGAVEGACGRRYGGDARAALGAVEGACGRRYGGDARAALWRGRAGGAAYTLSSTSTLAMCLPFSCCHRGDHDTKESEVESQPYYHYPSPVKEAHDGHRASATNDMPPVVEDNSKNGGGHTTGFSSHSDDGVVRGGETTITTEKIVAPPTTTPAPQAASRDLAVQQAPQGTYVSASRPRHNHGRGSSAASPPSEAVVTKVVLPIARRGGEDY</sequence>
<dbReference type="IntAct" id="K7VCW8">
    <property type="interactions" value="3"/>
</dbReference>
<evidence type="ECO:0000256" key="1">
    <source>
        <dbReference type="SAM" id="MobiDB-lite"/>
    </source>
</evidence>
<dbReference type="InParanoid" id="K7VCW8"/>
<dbReference type="HOGENOM" id="CLU_1216338_0_0_1"/>
<dbReference type="PaxDb" id="4577-GRMZM2G363183_P01"/>
<evidence type="ECO:0000313" key="2">
    <source>
        <dbReference type="EMBL" id="AQL03406.1"/>
    </source>
</evidence>
<gene>
    <name evidence="2" type="ORF">ZEAMMB73_Zm00001d045905</name>
</gene>
<dbReference type="EMBL" id="CM000785">
    <property type="protein sequence ID" value="AQL03406.1"/>
    <property type="molecule type" value="Genomic_DNA"/>
</dbReference>
<name>K7VCW8_MAIZE</name>
<protein>
    <submittedName>
        <fullName evidence="2">Uncharacterized protein</fullName>
    </submittedName>
</protein>
<feature type="region of interest" description="Disordered" evidence="1">
    <location>
        <begin position="108"/>
        <end position="211"/>
    </location>
</feature>
<proteinExistence type="predicted"/>
<dbReference type="AlphaFoldDB" id="K7VCW8"/>
<organism evidence="2">
    <name type="scientific">Zea mays</name>
    <name type="common">Maize</name>
    <dbReference type="NCBI Taxonomy" id="4577"/>
    <lineage>
        <taxon>Eukaryota</taxon>
        <taxon>Viridiplantae</taxon>
        <taxon>Streptophyta</taxon>
        <taxon>Embryophyta</taxon>
        <taxon>Tracheophyta</taxon>
        <taxon>Spermatophyta</taxon>
        <taxon>Magnoliopsida</taxon>
        <taxon>Liliopsida</taxon>
        <taxon>Poales</taxon>
        <taxon>Poaceae</taxon>
        <taxon>PACMAD clade</taxon>
        <taxon>Panicoideae</taxon>
        <taxon>Andropogonodae</taxon>
        <taxon>Andropogoneae</taxon>
        <taxon>Tripsacinae</taxon>
        <taxon>Zea</taxon>
    </lineage>
</organism>